<gene>
    <name evidence="4 12" type="primary">hemA</name>
    <name evidence="11" type="ORF">CGL51_02220</name>
    <name evidence="12" type="ORF">CGL52_02985</name>
</gene>
<evidence type="ECO:0000259" key="9">
    <source>
        <dbReference type="Pfam" id="PF01488"/>
    </source>
</evidence>
<dbReference type="NCBIfam" id="TIGR01035">
    <property type="entry name" value="hemA"/>
    <property type="match status" value="1"/>
</dbReference>
<evidence type="ECO:0000256" key="5">
    <source>
        <dbReference type="PIRSR" id="PIRSR000445-1"/>
    </source>
</evidence>
<evidence type="ECO:0000256" key="1">
    <source>
        <dbReference type="ARBA" id="ARBA00022857"/>
    </source>
</evidence>
<keyword evidence="1 4" id="KW-0521">NADP</keyword>
<dbReference type="Gene3D" id="3.30.460.30">
    <property type="entry name" value="Glutamyl-tRNA reductase, N-terminal domain"/>
    <property type="match status" value="1"/>
</dbReference>
<dbReference type="PROSITE" id="PS00747">
    <property type="entry name" value="GLUTR"/>
    <property type="match status" value="1"/>
</dbReference>
<evidence type="ECO:0000256" key="4">
    <source>
        <dbReference type="HAMAP-Rule" id="MF_00087"/>
    </source>
</evidence>
<dbReference type="PANTHER" id="PTHR43013">
    <property type="entry name" value="GLUTAMYL-TRNA REDUCTASE"/>
    <property type="match status" value="1"/>
</dbReference>
<dbReference type="InterPro" id="IPR036291">
    <property type="entry name" value="NAD(P)-bd_dom_sf"/>
</dbReference>
<dbReference type="Gene3D" id="3.40.50.720">
    <property type="entry name" value="NAD(P)-binding Rossmann-like Domain"/>
    <property type="match status" value="1"/>
</dbReference>
<dbReference type="InterPro" id="IPR036453">
    <property type="entry name" value="GluRdtase_dimer_dom_sf"/>
</dbReference>
<organism evidence="12 13">
    <name type="scientific">Pyrobaculum aerophilum</name>
    <dbReference type="NCBI Taxonomy" id="13773"/>
    <lineage>
        <taxon>Archaea</taxon>
        <taxon>Thermoproteota</taxon>
        <taxon>Thermoprotei</taxon>
        <taxon>Thermoproteales</taxon>
        <taxon>Thermoproteaceae</taxon>
        <taxon>Pyrobaculum</taxon>
    </lineage>
</organism>
<dbReference type="Proteomes" id="UP000257123">
    <property type="component" value="Unassembled WGS sequence"/>
</dbReference>
<evidence type="ECO:0000256" key="3">
    <source>
        <dbReference type="ARBA" id="ARBA00023244"/>
    </source>
</evidence>
<sequence length="397" mass="43526">MDLLAPLAAVILTYREVEADTLGRVGEEMKKCIEILGVKRPMFVLHTCGRVEAYLYNASEEEINSVALRYRRYAESIRVVRGVEAARHLFRVAAGLESMLIGETDILGQVEEAFDRQVKAGFTKGLLKTIVERAIRAGKRVRTETGISRGPAGLGSLSIIYVSQLLDLTKSKVAVLGAGAVGAGLAKELAERGVAKLYILNRTLEKAVEIANKLGAEARPLTREEVQKCLMECDVVFSSVHSLEYVIDRVPDGAVVKIIVDLGVPQTVAPGLPVRVVRLSDLKQLAEKYSEARKQEAARAEAIVEEELAKLPQILAKRYIEEAVSHLLEKAMEVAEEEGKRAGCPTAVLAARTTVKKTLLPIIEALKKMAEDGRLEDAVKVVEILRSQKPLLRQSEE</sequence>
<feature type="domain" description="Glutamyl-tRNA reductase N-terminal" evidence="10">
    <location>
        <begin position="28"/>
        <end position="145"/>
    </location>
</feature>
<keyword evidence="2 4" id="KW-0560">Oxidoreductase</keyword>
<comment type="pathway">
    <text evidence="4">Porphyrin-containing compound metabolism; protoporphyrin-IX biosynthesis; 5-aminolevulinate from L-glutamyl-tRNA(Glu): step 1/2.</text>
</comment>
<feature type="active site" description="Nucleophile" evidence="4 5">
    <location>
        <position position="48"/>
    </location>
</feature>
<keyword evidence="3 4" id="KW-0627">Porphyrin biosynthesis</keyword>
<dbReference type="SUPFAM" id="SSF69075">
    <property type="entry name" value="Glutamyl tRNA-reductase dimerization domain"/>
    <property type="match status" value="1"/>
</dbReference>
<name>A0A371R602_9CREN</name>
<dbReference type="EMBL" id="NMUE01000004">
    <property type="protein sequence ID" value="RFA97700.1"/>
    <property type="molecule type" value="Genomic_DNA"/>
</dbReference>
<evidence type="ECO:0000256" key="7">
    <source>
        <dbReference type="PIRSR" id="PIRSR000445-3"/>
    </source>
</evidence>
<dbReference type="SUPFAM" id="SSF51735">
    <property type="entry name" value="NAD(P)-binding Rossmann-fold domains"/>
    <property type="match status" value="1"/>
</dbReference>
<dbReference type="GO" id="GO:0008883">
    <property type="term" value="F:glutamyl-tRNA reductase activity"/>
    <property type="evidence" value="ECO:0007669"/>
    <property type="project" value="UniProtKB-UniRule"/>
</dbReference>
<dbReference type="HAMAP" id="MF_00087">
    <property type="entry name" value="Glu_tRNA_reductase"/>
    <property type="match status" value="1"/>
</dbReference>
<comment type="function">
    <text evidence="4">Catalyzes the NADPH-dependent reduction of glutamyl-tRNA(Glu) to glutamate 1-semialdehyde (GSA).</text>
</comment>
<comment type="miscellaneous">
    <text evidence="4">During catalysis, the active site Cys acts as a nucleophile attacking the alpha-carbonyl group of tRNA-bound glutamate with the formation of a thioester intermediate between enzyme and glutamate, and the concomitant release of tRNA(Glu). The thioester intermediate is finally reduced by direct hydride transfer from NADPH, to form the product GSA.</text>
</comment>
<dbReference type="GO" id="GO:0050661">
    <property type="term" value="F:NADP binding"/>
    <property type="evidence" value="ECO:0007669"/>
    <property type="project" value="InterPro"/>
</dbReference>
<feature type="binding site" evidence="4 6">
    <location>
        <begin position="47"/>
        <end position="50"/>
    </location>
    <ligand>
        <name>substrate</name>
    </ligand>
</feature>
<proteinExistence type="inferred from homology"/>
<comment type="domain">
    <text evidence="4">Possesses an unusual extended V-shaped dimeric structure with each monomer consisting of three distinct domains arranged along a curved 'spinal' alpha-helix. The N-terminal catalytic domain specifically recognizes the glutamate moiety of the substrate. The second domain is the NADPH-binding domain, and the third C-terminal domain is responsible for dimerization.</text>
</comment>
<dbReference type="InterPro" id="IPR036343">
    <property type="entry name" value="GluRdtase_N_sf"/>
</dbReference>
<dbReference type="AlphaFoldDB" id="A0A371R602"/>
<reference evidence="13 14" key="1">
    <citation type="submission" date="2017-07" db="EMBL/GenBank/DDBJ databases">
        <title>Draft genome sequence of aerobic hyperthermophilic archaea, Pyrobaculum aerophilum YKB31 and YKB32.</title>
        <authorList>
            <person name="Mochizuki T."/>
            <person name="Berliner A.J."/>
            <person name="Yoshida-Takashima Y."/>
            <person name="Takaki Y."/>
            <person name="Nunoura T."/>
            <person name="Takai K."/>
        </authorList>
    </citation>
    <scope>NUCLEOTIDE SEQUENCE [LARGE SCALE GENOMIC DNA]</scope>
    <source>
        <strain evidence="11 14">YKB31</strain>
        <strain evidence="12 13">YKB32</strain>
    </source>
</reference>
<dbReference type="UniPathway" id="UPA00251">
    <property type="reaction ID" value="UER00316"/>
</dbReference>
<dbReference type="Proteomes" id="UP000256877">
    <property type="component" value="Unassembled WGS sequence"/>
</dbReference>
<dbReference type="InterPro" id="IPR000343">
    <property type="entry name" value="4pyrrol_synth_GluRdtase"/>
</dbReference>
<evidence type="ECO:0000313" key="14">
    <source>
        <dbReference type="Proteomes" id="UP000257123"/>
    </source>
</evidence>
<comment type="subunit">
    <text evidence="4">Homodimer.</text>
</comment>
<evidence type="ECO:0000313" key="13">
    <source>
        <dbReference type="Proteomes" id="UP000256877"/>
    </source>
</evidence>
<dbReference type="PANTHER" id="PTHR43013:SF1">
    <property type="entry name" value="GLUTAMYL-TRNA REDUCTASE"/>
    <property type="match status" value="1"/>
</dbReference>
<dbReference type="SUPFAM" id="SSF69742">
    <property type="entry name" value="Glutamyl tRNA-reductase catalytic, N-terminal domain"/>
    <property type="match status" value="1"/>
</dbReference>
<evidence type="ECO:0000313" key="12">
    <source>
        <dbReference type="EMBL" id="RFA99515.1"/>
    </source>
</evidence>
<evidence type="ECO:0000256" key="2">
    <source>
        <dbReference type="ARBA" id="ARBA00023002"/>
    </source>
</evidence>
<protein>
    <recommendedName>
        <fullName evidence="4">Glutamyl-tRNA reductase</fullName>
        <shortName evidence="4">GluTR</shortName>
        <ecNumber evidence="4">1.2.1.70</ecNumber>
    </recommendedName>
</protein>
<dbReference type="EMBL" id="NMUF01000005">
    <property type="protein sequence ID" value="RFA99515.1"/>
    <property type="molecule type" value="Genomic_DNA"/>
</dbReference>
<comment type="caution">
    <text evidence="12">The sequence shown here is derived from an EMBL/GenBank/DDBJ whole genome shotgun (WGS) entry which is preliminary data.</text>
</comment>
<evidence type="ECO:0000259" key="10">
    <source>
        <dbReference type="Pfam" id="PF05201"/>
    </source>
</evidence>
<feature type="binding site" evidence="4 6">
    <location>
        <position position="98"/>
    </location>
    <ligand>
        <name>substrate</name>
    </ligand>
</feature>
<evidence type="ECO:0000256" key="6">
    <source>
        <dbReference type="PIRSR" id="PIRSR000445-2"/>
    </source>
</evidence>
<dbReference type="InterPro" id="IPR018214">
    <property type="entry name" value="GluRdtase_CS"/>
</dbReference>
<feature type="site" description="Important for activity" evidence="4 8">
    <location>
        <position position="88"/>
    </location>
</feature>
<dbReference type="InterPro" id="IPR015895">
    <property type="entry name" value="4pyrrol_synth_GluRdtase_N"/>
</dbReference>
<dbReference type="PIRSF" id="PIRSF000445">
    <property type="entry name" value="4pyrrol_synth_GluRdtase"/>
    <property type="match status" value="1"/>
</dbReference>
<dbReference type="EC" id="1.2.1.70" evidence="4"/>
<evidence type="ECO:0000313" key="11">
    <source>
        <dbReference type="EMBL" id="RFA97700.1"/>
    </source>
</evidence>
<dbReference type="Pfam" id="PF01488">
    <property type="entry name" value="Shikimate_DH"/>
    <property type="match status" value="1"/>
</dbReference>
<accession>A0A371R602</accession>
<feature type="binding site" evidence="4 7">
    <location>
        <begin position="177"/>
        <end position="182"/>
    </location>
    <ligand>
        <name>NADP(+)</name>
        <dbReference type="ChEBI" id="CHEBI:58349"/>
    </ligand>
</feature>
<dbReference type="InterPro" id="IPR006151">
    <property type="entry name" value="Shikm_DH/Glu-tRNA_Rdtase"/>
</dbReference>
<dbReference type="OrthoDB" id="4562at2157"/>
<feature type="binding site" evidence="4 6">
    <location>
        <position position="109"/>
    </location>
    <ligand>
        <name>substrate</name>
    </ligand>
</feature>
<feature type="domain" description="Quinate/shikimate 5-dehydrogenase/glutamyl-tRNA reductase" evidence="9">
    <location>
        <begin position="167"/>
        <end position="283"/>
    </location>
</feature>
<dbReference type="RefSeq" id="WP_116420531.1">
    <property type="nucleotide sequence ID" value="NZ_NMUE01000004.1"/>
</dbReference>
<dbReference type="Pfam" id="PF05201">
    <property type="entry name" value="GlutR_N"/>
    <property type="match status" value="1"/>
</dbReference>
<comment type="similarity">
    <text evidence="4">Belongs to the glutamyl-tRNA reductase family.</text>
</comment>
<comment type="catalytic activity">
    <reaction evidence="4">
        <text>(S)-4-amino-5-oxopentanoate + tRNA(Glu) + NADP(+) = L-glutamyl-tRNA(Glu) + NADPH + H(+)</text>
        <dbReference type="Rhea" id="RHEA:12344"/>
        <dbReference type="Rhea" id="RHEA-COMP:9663"/>
        <dbReference type="Rhea" id="RHEA-COMP:9680"/>
        <dbReference type="ChEBI" id="CHEBI:15378"/>
        <dbReference type="ChEBI" id="CHEBI:57501"/>
        <dbReference type="ChEBI" id="CHEBI:57783"/>
        <dbReference type="ChEBI" id="CHEBI:58349"/>
        <dbReference type="ChEBI" id="CHEBI:78442"/>
        <dbReference type="ChEBI" id="CHEBI:78520"/>
        <dbReference type="EC" id="1.2.1.70"/>
    </reaction>
</comment>
<dbReference type="CDD" id="cd05213">
    <property type="entry name" value="NAD_bind_Glutamyl_tRNA_reduct"/>
    <property type="match status" value="1"/>
</dbReference>
<evidence type="ECO:0000256" key="8">
    <source>
        <dbReference type="PIRSR" id="PIRSR000445-4"/>
    </source>
</evidence>
<dbReference type="GO" id="GO:0019353">
    <property type="term" value="P:protoporphyrinogen IX biosynthetic process from glutamate"/>
    <property type="evidence" value="ECO:0007669"/>
    <property type="project" value="TreeGrafter"/>
</dbReference>
<feature type="binding site" evidence="4 6">
    <location>
        <begin position="103"/>
        <end position="105"/>
    </location>
    <ligand>
        <name>substrate</name>
    </ligand>
</feature>